<evidence type="ECO:0000313" key="3">
    <source>
        <dbReference type="Proteomes" id="UP000605970"/>
    </source>
</evidence>
<accession>A0A8S9ZRJ4</accession>
<dbReference type="EMBL" id="JABEBT010000037">
    <property type="protein sequence ID" value="KAF7635854.1"/>
    <property type="molecule type" value="Genomic_DNA"/>
</dbReference>
<proteinExistence type="predicted"/>
<protein>
    <submittedName>
        <fullName evidence="2">Uncharacterized protein</fullName>
    </submittedName>
</protein>
<name>A0A8S9ZRJ4_9BILA</name>
<organism evidence="2 3">
    <name type="scientific">Meloidogyne graminicola</name>
    <dbReference type="NCBI Taxonomy" id="189291"/>
    <lineage>
        <taxon>Eukaryota</taxon>
        <taxon>Metazoa</taxon>
        <taxon>Ecdysozoa</taxon>
        <taxon>Nematoda</taxon>
        <taxon>Chromadorea</taxon>
        <taxon>Rhabditida</taxon>
        <taxon>Tylenchina</taxon>
        <taxon>Tylenchomorpha</taxon>
        <taxon>Tylenchoidea</taxon>
        <taxon>Meloidogynidae</taxon>
        <taxon>Meloidogyninae</taxon>
        <taxon>Meloidogyne</taxon>
    </lineage>
</organism>
<reference evidence="2" key="1">
    <citation type="journal article" date="2020" name="Ecol. Evol.">
        <title>Genome structure and content of the rice root-knot nematode (Meloidogyne graminicola).</title>
        <authorList>
            <person name="Phan N.T."/>
            <person name="Danchin E.G.J."/>
            <person name="Klopp C."/>
            <person name="Perfus-Barbeoch L."/>
            <person name="Kozlowski D.K."/>
            <person name="Koutsovoulos G.D."/>
            <person name="Lopez-Roques C."/>
            <person name="Bouchez O."/>
            <person name="Zahm M."/>
            <person name="Besnard G."/>
            <person name="Bellafiore S."/>
        </authorList>
    </citation>
    <scope>NUCLEOTIDE SEQUENCE</scope>
    <source>
        <strain evidence="2">VN-18</strain>
    </source>
</reference>
<evidence type="ECO:0000256" key="1">
    <source>
        <dbReference type="SAM" id="Coils"/>
    </source>
</evidence>
<gene>
    <name evidence="2" type="ORF">Mgra_00004766</name>
</gene>
<evidence type="ECO:0000313" key="2">
    <source>
        <dbReference type="EMBL" id="KAF7635854.1"/>
    </source>
</evidence>
<feature type="non-terminal residue" evidence="2">
    <location>
        <position position="1"/>
    </location>
</feature>
<keyword evidence="1" id="KW-0175">Coiled coil</keyword>
<sequence length="560" mass="68428">MDLNKNYLNTNIYHFGNLNLNMMKLCDDYKYFLENFNKGNNELIFKNLIIKVISIFYEEFLINYLLNAKEENNSAYLIYKTLIGNDLGWNKKFEKKFNEYINKAKLLKNKLINLNNEKIKFCELHKYFELLFKDKELRKNKEWINKLMQNLSFQLQNNQPFGIINCKNEQKVEKIIDEYLSENRIIQFKSLNYWIIKNLLEKNEEFINFVNNQNPLKEGFLALLGSLLLFQLEDFFPKLLKIDKMLPEVRWTLYEYIIALEYNNQFIDIYERDANKASYFNIECRLHMTILLRDNIIKEKILFKEFPEKTKMKDFEILREKFKENHKNAYLWFETRDPKLFFNFFYFELFLHNNINLLYKITKNSEAKEFLKELNKNLIKFEERDPTLIFTDIRMFLSNEHYNYLKVKLNDSEEFKKMIKISKCAKFMIFQFLANLTNYSKLIKEVDLIDDNVYFYNDERLTVHYLTTLFITNNDFEYQKIKYINEMAVKSLIWLKFMEEKINPKNGKDYEKNFVLIYEDLIKIENKYNNIYEEIIQLLIKEMNVTEEEYKNEAEIQLKN</sequence>
<dbReference type="OrthoDB" id="5904956at2759"/>
<dbReference type="AlphaFoldDB" id="A0A8S9ZRJ4"/>
<feature type="coiled-coil region" evidence="1">
    <location>
        <begin position="90"/>
        <end position="117"/>
    </location>
</feature>
<comment type="caution">
    <text evidence="2">The sequence shown here is derived from an EMBL/GenBank/DDBJ whole genome shotgun (WGS) entry which is preliminary data.</text>
</comment>
<keyword evidence="3" id="KW-1185">Reference proteome</keyword>
<dbReference type="Proteomes" id="UP000605970">
    <property type="component" value="Unassembled WGS sequence"/>
</dbReference>